<sequence length="49" mass="5521">MALIWYGLKCSTAEDSRQLGAAPLVVYRIRGYVVVLDGSRTWLVFAFRA</sequence>
<dbReference type="AlphaFoldDB" id="A0A922HNS8"/>
<accession>A0A922HNS8</accession>
<comment type="caution">
    <text evidence="1">The sequence shown here is derived from an EMBL/GenBank/DDBJ whole genome shotgun (WGS) entry which is preliminary data.</text>
</comment>
<dbReference type="Proteomes" id="UP000790347">
    <property type="component" value="Unassembled WGS sequence"/>
</dbReference>
<organism evidence="1 2">
    <name type="scientific">Dermatophagoides farinae</name>
    <name type="common">American house dust mite</name>
    <dbReference type="NCBI Taxonomy" id="6954"/>
    <lineage>
        <taxon>Eukaryota</taxon>
        <taxon>Metazoa</taxon>
        <taxon>Ecdysozoa</taxon>
        <taxon>Arthropoda</taxon>
        <taxon>Chelicerata</taxon>
        <taxon>Arachnida</taxon>
        <taxon>Acari</taxon>
        <taxon>Acariformes</taxon>
        <taxon>Sarcoptiformes</taxon>
        <taxon>Astigmata</taxon>
        <taxon>Psoroptidia</taxon>
        <taxon>Analgoidea</taxon>
        <taxon>Pyroglyphidae</taxon>
        <taxon>Dermatophagoidinae</taxon>
        <taxon>Dermatophagoides</taxon>
    </lineage>
</organism>
<gene>
    <name evidence="1" type="ORF">DERF_014879</name>
</gene>
<name>A0A922HNS8_DERFA</name>
<keyword evidence="2" id="KW-1185">Reference proteome</keyword>
<reference evidence="1" key="2">
    <citation type="journal article" date="2022" name="Res Sq">
        <title>Comparative Genomics Reveals Insights into the Divergent Evolution of Astigmatic Mites and Household Pest Adaptations.</title>
        <authorList>
            <person name="Xiong Q."/>
            <person name="Wan A.T.-Y."/>
            <person name="Liu X.-Y."/>
            <person name="Fung C.S.-H."/>
            <person name="Xiao X."/>
            <person name="Malainual N."/>
            <person name="Hou J."/>
            <person name="Wang L."/>
            <person name="Wang M."/>
            <person name="Yang K."/>
            <person name="Cui Y."/>
            <person name="Leung E."/>
            <person name="Nong W."/>
            <person name="Shin S.-K."/>
            <person name="Au S."/>
            <person name="Jeong K.Y."/>
            <person name="Chew F.T."/>
            <person name="Hui J."/>
            <person name="Leung T.F."/>
            <person name="Tungtrongchitr A."/>
            <person name="Zhong N."/>
            <person name="Liu Z."/>
            <person name="Tsui S."/>
        </authorList>
    </citation>
    <scope>NUCLEOTIDE SEQUENCE</scope>
    <source>
        <strain evidence="1">Derf</strain>
        <tissue evidence="1">Whole organism</tissue>
    </source>
</reference>
<dbReference type="EMBL" id="ASGP02000008">
    <property type="protein sequence ID" value="KAH9494168.1"/>
    <property type="molecule type" value="Genomic_DNA"/>
</dbReference>
<protein>
    <submittedName>
        <fullName evidence="1">Uncharacterized protein</fullName>
    </submittedName>
</protein>
<evidence type="ECO:0000313" key="2">
    <source>
        <dbReference type="Proteomes" id="UP000790347"/>
    </source>
</evidence>
<evidence type="ECO:0000313" key="1">
    <source>
        <dbReference type="EMBL" id="KAH9494168.1"/>
    </source>
</evidence>
<proteinExistence type="predicted"/>
<reference evidence="1" key="1">
    <citation type="submission" date="2013-05" db="EMBL/GenBank/DDBJ databases">
        <authorList>
            <person name="Yim A.K.Y."/>
            <person name="Chan T.F."/>
            <person name="Ji K.M."/>
            <person name="Liu X.Y."/>
            <person name="Zhou J.W."/>
            <person name="Li R.Q."/>
            <person name="Yang K.Y."/>
            <person name="Li J."/>
            <person name="Li M."/>
            <person name="Law P.T.W."/>
            <person name="Wu Y.L."/>
            <person name="Cai Z.L."/>
            <person name="Qin H."/>
            <person name="Bao Y."/>
            <person name="Leung R.K.K."/>
            <person name="Ng P.K.S."/>
            <person name="Zou J."/>
            <person name="Zhong X.J."/>
            <person name="Ran P.X."/>
            <person name="Zhong N.S."/>
            <person name="Liu Z.G."/>
            <person name="Tsui S.K.W."/>
        </authorList>
    </citation>
    <scope>NUCLEOTIDE SEQUENCE</scope>
    <source>
        <strain evidence="1">Derf</strain>
        <tissue evidence="1">Whole organism</tissue>
    </source>
</reference>